<sequence>MWLEKINRNIYLLASLTGYYLNHTKANDSNTMLPLLYDKYIKFFFLFNKCSSYSKLYNSELRNLIYKLLCFQAKFLAMLVHFSCSNTMSIHAASQRKVQDNIIIKVQVRKEQ</sequence>
<dbReference type="AlphaFoldDB" id="A0ABD2A5G3"/>
<keyword evidence="2" id="KW-1185">Reference proteome</keyword>
<organism evidence="1 2">
    <name type="scientific">Vespula squamosa</name>
    <name type="common">Southern yellow jacket</name>
    <name type="synonym">Wasp</name>
    <dbReference type="NCBI Taxonomy" id="30214"/>
    <lineage>
        <taxon>Eukaryota</taxon>
        <taxon>Metazoa</taxon>
        <taxon>Ecdysozoa</taxon>
        <taxon>Arthropoda</taxon>
        <taxon>Hexapoda</taxon>
        <taxon>Insecta</taxon>
        <taxon>Pterygota</taxon>
        <taxon>Neoptera</taxon>
        <taxon>Endopterygota</taxon>
        <taxon>Hymenoptera</taxon>
        <taxon>Apocrita</taxon>
        <taxon>Aculeata</taxon>
        <taxon>Vespoidea</taxon>
        <taxon>Vespidae</taxon>
        <taxon>Vespinae</taxon>
        <taxon>Vespula</taxon>
    </lineage>
</organism>
<reference evidence="1 2" key="1">
    <citation type="journal article" date="2024" name="Ann. Entomol. Soc. Am.">
        <title>Genomic analyses of the southern and eastern yellowjacket wasps (Hymenoptera: Vespidae) reveal evolutionary signatures of social life.</title>
        <authorList>
            <person name="Catto M.A."/>
            <person name="Caine P.B."/>
            <person name="Orr S.E."/>
            <person name="Hunt B.G."/>
            <person name="Goodisman M.A.D."/>
        </authorList>
    </citation>
    <scope>NUCLEOTIDE SEQUENCE [LARGE SCALE GENOMIC DNA]</scope>
    <source>
        <strain evidence="1">233</strain>
        <tissue evidence="1">Head and thorax</tissue>
    </source>
</reference>
<gene>
    <name evidence="1" type="ORF">V1478_013552</name>
</gene>
<name>A0ABD2A5G3_VESSQ</name>
<protein>
    <submittedName>
        <fullName evidence="1">Uncharacterized protein</fullName>
    </submittedName>
</protein>
<comment type="caution">
    <text evidence="1">The sequence shown here is derived from an EMBL/GenBank/DDBJ whole genome shotgun (WGS) entry which is preliminary data.</text>
</comment>
<dbReference type="EMBL" id="JAUDFV010000154">
    <property type="protein sequence ID" value="KAL2715876.1"/>
    <property type="molecule type" value="Genomic_DNA"/>
</dbReference>
<evidence type="ECO:0000313" key="2">
    <source>
        <dbReference type="Proteomes" id="UP001607302"/>
    </source>
</evidence>
<evidence type="ECO:0000313" key="1">
    <source>
        <dbReference type="EMBL" id="KAL2715876.1"/>
    </source>
</evidence>
<dbReference type="Proteomes" id="UP001607302">
    <property type="component" value="Unassembled WGS sequence"/>
</dbReference>
<proteinExistence type="predicted"/>
<accession>A0ABD2A5G3</accession>